<reference evidence="10" key="1">
    <citation type="submission" date="2025-08" db="UniProtKB">
        <authorList>
            <consortium name="Ensembl"/>
        </authorList>
    </citation>
    <scope>IDENTIFICATION</scope>
</reference>
<dbReference type="SMART" id="SM00032">
    <property type="entry name" value="CCP"/>
    <property type="match status" value="5"/>
</dbReference>
<dbReference type="CDD" id="cd00041">
    <property type="entry name" value="CUB"/>
    <property type="match status" value="2"/>
</dbReference>
<dbReference type="InterPro" id="IPR035914">
    <property type="entry name" value="Sperma_CUB_dom_sf"/>
</dbReference>
<evidence type="ECO:0000313" key="11">
    <source>
        <dbReference type="Proteomes" id="UP000694389"/>
    </source>
</evidence>
<keyword evidence="3" id="KW-0677">Repeat</keyword>
<feature type="disulfide bond" evidence="5">
    <location>
        <begin position="668"/>
        <end position="711"/>
    </location>
</feature>
<dbReference type="SUPFAM" id="SSF57535">
    <property type="entry name" value="Complement control module/SCR domain"/>
    <property type="match status" value="5"/>
</dbReference>
<feature type="disulfide bond" evidence="5">
    <location>
        <begin position="634"/>
        <end position="661"/>
    </location>
</feature>
<organism evidence="10 11">
    <name type="scientific">Dicentrarchus labrax</name>
    <name type="common">European seabass</name>
    <name type="synonym">Morone labrax</name>
    <dbReference type="NCBI Taxonomy" id="13489"/>
    <lineage>
        <taxon>Eukaryota</taxon>
        <taxon>Metazoa</taxon>
        <taxon>Chordata</taxon>
        <taxon>Craniata</taxon>
        <taxon>Vertebrata</taxon>
        <taxon>Euteleostomi</taxon>
        <taxon>Actinopterygii</taxon>
        <taxon>Neopterygii</taxon>
        <taxon>Teleostei</taxon>
        <taxon>Neoteleostei</taxon>
        <taxon>Acanthomorphata</taxon>
        <taxon>Eupercaria</taxon>
        <taxon>Moronidae</taxon>
        <taxon>Dicentrarchus</taxon>
    </lineage>
</organism>
<feature type="domain" description="Sushi" evidence="9">
    <location>
        <begin position="604"/>
        <end position="663"/>
    </location>
</feature>
<feature type="compositionally biased region" description="Low complexity" evidence="6">
    <location>
        <begin position="96"/>
        <end position="105"/>
    </location>
</feature>
<feature type="chain" id="PRO_5035803319" description="Seizure related 6 homolog (mouse)-like 2" evidence="7">
    <location>
        <begin position="21"/>
        <end position="863"/>
    </location>
</feature>
<protein>
    <recommendedName>
        <fullName evidence="12">Seizure related 6 homolog (mouse)-like 2</fullName>
    </recommendedName>
</protein>
<feature type="domain" description="Sushi" evidence="9">
    <location>
        <begin position="426"/>
        <end position="487"/>
    </location>
</feature>
<gene>
    <name evidence="10" type="primary">sez6l2</name>
</gene>
<feature type="signal peptide" evidence="7">
    <location>
        <begin position="1"/>
        <end position="20"/>
    </location>
</feature>
<dbReference type="CDD" id="cd00033">
    <property type="entry name" value="CCP"/>
    <property type="match status" value="5"/>
</dbReference>
<dbReference type="Ensembl" id="ENSDLAT00005055813.2">
    <property type="protein sequence ID" value="ENSDLAP00005052445.2"/>
    <property type="gene ID" value="ENSDLAG00005022509.2"/>
</dbReference>
<evidence type="ECO:0000256" key="2">
    <source>
        <dbReference type="ARBA" id="ARBA00022729"/>
    </source>
</evidence>
<proteinExistence type="predicted"/>
<keyword evidence="4 5" id="KW-1015">Disulfide bond</keyword>
<accession>A0A8C4I655</accession>
<sequence length="863" mass="94501">MGFTRLAVMLSVTMIHLVSGMSFMTPEPDTPPTSTPDSYPLGDLIHAALQSKEYLGDASAGTGTTTNPTQAVPGLGQTEATATVISPGLLTTALSSSSAASQTGSRNTMSSLPVEEETTTTLITTTTITTMHMPVQCNATLSAMEDVVESPDPASTSSFSPLECTYSITVYAGYGVEIQVRKVNLSKKESLTIMGYGGLVPELLANETLMREGQVIRSTTNQVYIHYRSLRQNNHGVFSLHYQAFLLSCPFPLSPEGGGVTVTDIHPGGQAHFHCDPGFQVRGHEVATCVNTTQPHWSTPEPQCVAVSCGGWIRNATVGRILSPPPPSVSNHSNGNNLSCHWLIEAKEGHRLHLHFERIALDEDDDKLIVRSGNTSLSSPLFDSDLDDVPERGLLSESSTLYLELTADSSSIPLLLALRYEAFDDEHCWEPYIPHGNFSSSDITYQLGTTVTFTCSPGFVMEQGSGTIECVDPSNPHWNDSEPVCKALCGGELTEASGTILSPDWPQSYSKGLDCVWQIHGNEEKRIELDVQILNIRHTDVLTVFDGRDLMSHVIGQYLGSRERFQVVSGGSEVTIQFQSDPDDSSFILSQGFLIHYREVEPNDTCPTLPQIDFGWISSSHSSPVRGSVLTYQCQPGYDISGSDIITCQWDLSWSSSPPTCVKGIQQCPDPGEVVNGARSVRPEAGFAVGTVVRFSCNQGYQLEGPSQISCHGLALCYLGYLFMILTTIINCQFMTVLLCHSYQAGETLRFFCYEGYELIGEVIISCVPGHPSQWNSPPPFCKGKDFHGLLYTLVTLFEHCSLYSCCCTLLYFLSHSICRLEWKPLFWKSLSHTHSYSPITVESDFNNPLYEAGDTREYEVSI</sequence>
<dbReference type="GO" id="GO:0060074">
    <property type="term" value="P:synapse maturation"/>
    <property type="evidence" value="ECO:0007669"/>
    <property type="project" value="TreeGrafter"/>
</dbReference>
<keyword evidence="11" id="KW-1185">Reference proteome</keyword>
<dbReference type="GO" id="GO:0043025">
    <property type="term" value="C:neuronal cell body"/>
    <property type="evidence" value="ECO:0007669"/>
    <property type="project" value="TreeGrafter"/>
</dbReference>
<evidence type="ECO:0000256" key="4">
    <source>
        <dbReference type="ARBA" id="ARBA00023157"/>
    </source>
</evidence>
<evidence type="ECO:0000259" key="8">
    <source>
        <dbReference type="PROSITE" id="PS01180"/>
    </source>
</evidence>
<dbReference type="SMART" id="SM00042">
    <property type="entry name" value="CUB"/>
    <property type="match status" value="3"/>
</dbReference>
<evidence type="ECO:0000259" key="9">
    <source>
        <dbReference type="PROSITE" id="PS50923"/>
    </source>
</evidence>
<dbReference type="AlphaFoldDB" id="A0A8C4I655"/>
<evidence type="ECO:0000256" key="7">
    <source>
        <dbReference type="SAM" id="SignalP"/>
    </source>
</evidence>
<dbReference type="GeneTree" id="ENSGT00940000160492"/>
<reference evidence="10" key="2">
    <citation type="submission" date="2025-09" db="UniProtKB">
        <authorList>
            <consortium name="Ensembl"/>
        </authorList>
    </citation>
    <scope>IDENTIFICATION</scope>
</reference>
<evidence type="ECO:0008006" key="12">
    <source>
        <dbReference type="Google" id="ProtNLM"/>
    </source>
</evidence>
<dbReference type="Pfam" id="PF00431">
    <property type="entry name" value="CUB"/>
    <property type="match status" value="1"/>
</dbReference>
<name>A0A8C4I655_DICLA</name>
<dbReference type="SUPFAM" id="SSF49854">
    <property type="entry name" value="Spermadhesin, CUB domain"/>
    <property type="match status" value="3"/>
</dbReference>
<dbReference type="PANTHER" id="PTHR45656">
    <property type="entry name" value="PROTEIN CBR-CLEC-78"/>
    <property type="match status" value="1"/>
</dbReference>
<evidence type="ECO:0000313" key="10">
    <source>
        <dbReference type="Ensembl" id="ENSDLAP00005052445.2"/>
    </source>
</evidence>
<feature type="domain" description="CUB" evidence="8">
    <location>
        <begin position="489"/>
        <end position="600"/>
    </location>
</feature>
<feature type="domain" description="Sushi" evidence="9">
    <location>
        <begin position="666"/>
        <end position="727"/>
    </location>
</feature>
<dbReference type="FunFam" id="2.10.70.10:FF:000010">
    <property type="entry name" value="Seizure related 6 homolog like"/>
    <property type="match status" value="1"/>
</dbReference>
<dbReference type="Gene3D" id="2.60.120.290">
    <property type="entry name" value="Spermadhesin, CUB domain"/>
    <property type="match status" value="3"/>
</dbReference>
<keyword evidence="2 7" id="KW-0732">Signal</keyword>
<feature type="domain" description="Sushi" evidence="9">
    <location>
        <begin position="730"/>
        <end position="784"/>
    </location>
</feature>
<dbReference type="GO" id="GO:0005783">
    <property type="term" value="C:endoplasmic reticulum"/>
    <property type="evidence" value="ECO:0007669"/>
    <property type="project" value="TreeGrafter"/>
</dbReference>
<dbReference type="Proteomes" id="UP000694389">
    <property type="component" value="Unassembled WGS sequence"/>
</dbReference>
<dbReference type="PROSITE" id="PS50923">
    <property type="entry name" value="SUSHI"/>
    <property type="match status" value="5"/>
</dbReference>
<evidence type="ECO:0000256" key="6">
    <source>
        <dbReference type="SAM" id="MobiDB-lite"/>
    </source>
</evidence>
<dbReference type="InterPro" id="IPR051277">
    <property type="entry name" value="SEZ6_CSMD_C4BPB_Regulators"/>
</dbReference>
<dbReference type="InterPro" id="IPR000859">
    <property type="entry name" value="CUB_dom"/>
</dbReference>
<dbReference type="PANTHER" id="PTHR45656:SF4">
    <property type="entry name" value="PROTEIN CBR-CLEC-78"/>
    <property type="match status" value="1"/>
</dbReference>
<evidence type="ECO:0000256" key="3">
    <source>
        <dbReference type="ARBA" id="ARBA00022737"/>
    </source>
</evidence>
<dbReference type="Pfam" id="PF00084">
    <property type="entry name" value="Sushi"/>
    <property type="match status" value="5"/>
</dbReference>
<dbReference type="PROSITE" id="PS01180">
    <property type="entry name" value="CUB"/>
    <property type="match status" value="2"/>
</dbReference>
<evidence type="ECO:0000256" key="1">
    <source>
        <dbReference type="ARBA" id="ARBA00022659"/>
    </source>
</evidence>
<dbReference type="InterPro" id="IPR035976">
    <property type="entry name" value="Sushi/SCR/CCP_sf"/>
</dbReference>
<feature type="region of interest" description="Disordered" evidence="6">
    <location>
        <begin position="96"/>
        <end position="118"/>
    </location>
</feature>
<dbReference type="InterPro" id="IPR000436">
    <property type="entry name" value="Sushi_SCR_CCP_dom"/>
</dbReference>
<comment type="caution">
    <text evidence="5">Lacks conserved residue(s) required for the propagation of feature annotation.</text>
</comment>
<dbReference type="GO" id="GO:0090036">
    <property type="term" value="P:regulation of protein kinase C signaling"/>
    <property type="evidence" value="ECO:0007669"/>
    <property type="project" value="TreeGrafter"/>
</dbReference>
<evidence type="ECO:0000256" key="5">
    <source>
        <dbReference type="PROSITE-ProRule" id="PRU00302"/>
    </source>
</evidence>
<feature type="domain" description="CUB" evidence="8">
    <location>
        <begin position="309"/>
        <end position="423"/>
    </location>
</feature>
<dbReference type="Gene3D" id="2.10.70.10">
    <property type="entry name" value="Complement Module, domain 1"/>
    <property type="match status" value="5"/>
</dbReference>
<feature type="domain" description="Sushi" evidence="9">
    <location>
        <begin position="247"/>
        <end position="306"/>
    </location>
</feature>
<keyword evidence="1 5" id="KW-0768">Sushi</keyword>